<keyword evidence="2" id="KW-0687">Ribonucleoprotein</keyword>
<gene>
    <name evidence="2" type="ORF">UV58_C0004G0060</name>
</gene>
<keyword evidence="2" id="KW-0689">Ribosomal protein</keyword>
<evidence type="ECO:0000313" key="2">
    <source>
        <dbReference type="EMBL" id="KKS82887.1"/>
    </source>
</evidence>
<dbReference type="GO" id="GO:0005840">
    <property type="term" value="C:ribosome"/>
    <property type="evidence" value="ECO:0007669"/>
    <property type="project" value="UniProtKB-KW"/>
</dbReference>
<name>A0A0G1CBG0_9BACT</name>
<dbReference type="InterPro" id="IPR043141">
    <property type="entry name" value="Ribosomal_uL10-like_sf"/>
</dbReference>
<dbReference type="Gene3D" id="6.10.250.290">
    <property type="match status" value="1"/>
</dbReference>
<comment type="similarity">
    <text evidence="1">Belongs to the universal ribosomal protein uL10 family.</text>
</comment>
<organism evidence="2 3">
    <name type="scientific">Candidatus Wolfebacteria bacterium GW2011_GWC1_43_10</name>
    <dbReference type="NCBI Taxonomy" id="1619011"/>
    <lineage>
        <taxon>Bacteria</taxon>
        <taxon>Candidatus Wolfeibacteriota</taxon>
    </lineage>
</organism>
<protein>
    <submittedName>
        <fullName evidence="2">50S ribosomal protein L10</fullName>
    </submittedName>
</protein>
<reference evidence="2 3" key="1">
    <citation type="journal article" date="2015" name="Nature">
        <title>rRNA introns, odd ribosomes, and small enigmatic genomes across a large radiation of phyla.</title>
        <authorList>
            <person name="Brown C.T."/>
            <person name="Hug L.A."/>
            <person name="Thomas B.C."/>
            <person name="Sharon I."/>
            <person name="Castelle C.J."/>
            <person name="Singh A."/>
            <person name="Wilkins M.J."/>
            <person name="Williams K.H."/>
            <person name="Banfield J.F."/>
        </authorList>
    </citation>
    <scope>NUCLEOTIDE SEQUENCE [LARGE SCALE GENOMIC DNA]</scope>
</reference>
<accession>A0A0G1CBG0</accession>
<dbReference type="Gene3D" id="3.30.70.1730">
    <property type="match status" value="1"/>
</dbReference>
<evidence type="ECO:0000256" key="1">
    <source>
        <dbReference type="ARBA" id="ARBA00008889"/>
    </source>
</evidence>
<sequence length="126" mass="13923">MKKLLGDNGVFKIIKKRLLNLVLKDKNIPLDAKALGLQVGTVFGKGDVSQTAGLVWRFFKGKEKELPEFKMLAGFDLSSATLFDAVQIKRIGQLPPREILLAQLLGMLQAPVRSLAYTLSEVAKKK</sequence>
<dbReference type="EMBL" id="LCFA01000004">
    <property type="protein sequence ID" value="KKS82887.1"/>
    <property type="molecule type" value="Genomic_DNA"/>
</dbReference>
<dbReference type="Proteomes" id="UP000034810">
    <property type="component" value="Unassembled WGS sequence"/>
</dbReference>
<evidence type="ECO:0000313" key="3">
    <source>
        <dbReference type="Proteomes" id="UP000034810"/>
    </source>
</evidence>
<proteinExistence type="inferred from homology"/>
<dbReference type="AlphaFoldDB" id="A0A0G1CBG0"/>
<comment type="caution">
    <text evidence="2">The sequence shown here is derived from an EMBL/GenBank/DDBJ whole genome shotgun (WGS) entry which is preliminary data.</text>
</comment>
<dbReference type="SUPFAM" id="SSF160369">
    <property type="entry name" value="Ribosomal protein L10-like"/>
    <property type="match status" value="1"/>
</dbReference>